<dbReference type="HOGENOM" id="CLU_683006_0_0_7"/>
<proteinExistence type="predicted"/>
<dbReference type="RefSeq" id="WP_015345996.1">
    <property type="nucleotide sequence ID" value="NC_020126.1"/>
</dbReference>
<feature type="transmembrane region" description="Helical" evidence="1">
    <location>
        <begin position="12"/>
        <end position="33"/>
    </location>
</feature>
<dbReference type="Pfam" id="PF07963">
    <property type="entry name" value="N_methyl"/>
    <property type="match status" value="1"/>
</dbReference>
<dbReference type="OrthoDB" id="5497241at2"/>
<keyword evidence="3" id="KW-1185">Reference proteome</keyword>
<evidence type="ECO:0000313" key="3">
    <source>
        <dbReference type="Proteomes" id="UP000011131"/>
    </source>
</evidence>
<dbReference type="PATRIC" id="fig|1278073.3.peg.396"/>
<sequence>MSRGESRGFTLLEVMIASAIGVIVLGIGLVAGMQMQRRAIFEEQTMVAQSTGRAVKDLLASDVARAGMGMGNAPITFSDGDSRFAIQVWNELDMTTAHAPVFAADPSFEFPPSGPLYGDMRSDVLQLHWGDTRTLVNMAPCAPAGNPPAATGPIRTGNSSTFCTALGSPTSLQPPNGQTTPAILVNPQGSVACHIEVSQVQSASNRINANPGRANNSITTGACGDAGHTDWRKEGWLTMGTVSATYRVNWASGIPTLEYLAPGAATWVPISRDVERLKIRQAVINFGAPNDPYRWFPDDSVSRPSIDTCTRAMGAVCVADTSAGTNPGSDAELRDLLRERVRELEISLVIRTPRSDPSIVNPYQREEGFPLDGFKRRTFTFRVTPRNFVSAGKQPTGT</sequence>
<reference evidence="2 3" key="1">
    <citation type="journal article" date="2013" name="Genome Announc.">
        <title>Complete genome sequence of Myxococcus stipitatus strain DSM 14675, a fruiting myxobacterium.</title>
        <authorList>
            <person name="Huntley S."/>
            <person name="Kneip S."/>
            <person name="Treuner-Lange A."/>
            <person name="Sogaard-Andersen L."/>
        </authorList>
    </citation>
    <scope>NUCLEOTIDE SEQUENCE [LARGE SCALE GENOMIC DNA]</scope>
    <source>
        <strain evidence="3">DSM 14675 / JCM 12634 / Mx s8</strain>
    </source>
</reference>
<dbReference type="InterPro" id="IPR012902">
    <property type="entry name" value="N_methyl_site"/>
</dbReference>
<dbReference type="STRING" id="1278073.MYSTI_00375"/>
<dbReference type="EMBL" id="CP004025">
    <property type="protein sequence ID" value="AGC41733.1"/>
    <property type="molecule type" value="Genomic_DNA"/>
</dbReference>
<dbReference type="AlphaFoldDB" id="L7U0J0"/>
<dbReference type="Proteomes" id="UP000011131">
    <property type="component" value="Chromosome"/>
</dbReference>
<protein>
    <submittedName>
        <fullName evidence="2">Type 4 pilus biogenesis operon protein</fullName>
    </submittedName>
</protein>
<name>L7U0J0_MYXSD</name>
<gene>
    <name evidence="2" type="ordered locus">MYSTI_00375</name>
</gene>
<dbReference type="NCBIfam" id="TIGR02532">
    <property type="entry name" value="IV_pilin_GFxxxE"/>
    <property type="match status" value="1"/>
</dbReference>
<keyword evidence="1" id="KW-1133">Transmembrane helix</keyword>
<accession>L7U0J0</accession>
<dbReference type="KEGG" id="msd:MYSTI_00375"/>
<evidence type="ECO:0000313" key="2">
    <source>
        <dbReference type="EMBL" id="AGC41733.1"/>
    </source>
</evidence>
<organism evidence="2 3">
    <name type="scientific">Myxococcus stipitatus (strain DSM 14675 / JCM 12634 / Mx s8)</name>
    <dbReference type="NCBI Taxonomy" id="1278073"/>
    <lineage>
        <taxon>Bacteria</taxon>
        <taxon>Pseudomonadati</taxon>
        <taxon>Myxococcota</taxon>
        <taxon>Myxococcia</taxon>
        <taxon>Myxococcales</taxon>
        <taxon>Cystobacterineae</taxon>
        <taxon>Myxococcaceae</taxon>
        <taxon>Myxococcus</taxon>
    </lineage>
</organism>
<dbReference type="eggNOG" id="COG4966">
    <property type="taxonomic scope" value="Bacteria"/>
</dbReference>
<evidence type="ECO:0000256" key="1">
    <source>
        <dbReference type="SAM" id="Phobius"/>
    </source>
</evidence>
<keyword evidence="1" id="KW-0812">Transmembrane</keyword>
<keyword evidence="1" id="KW-0472">Membrane</keyword>